<dbReference type="OrthoDB" id="290195at2759"/>
<proteinExistence type="predicted"/>
<dbReference type="PANTHER" id="PTHR12621">
    <property type="entry name" value="CYSTEINE AND HISTIDINE-RICH DOMAIN CHORD -CONTAINING PROTEIN"/>
    <property type="match status" value="1"/>
</dbReference>
<accession>A0A8S1SXY1</accession>
<dbReference type="EMBL" id="CAJJDP010000018">
    <property type="protein sequence ID" value="CAD8145895.1"/>
    <property type="molecule type" value="Genomic_DNA"/>
</dbReference>
<keyword evidence="1" id="KW-0812">Transmembrane</keyword>
<dbReference type="OMA" id="MILFERC"/>
<evidence type="ECO:0008006" key="4">
    <source>
        <dbReference type="Google" id="ProtNLM"/>
    </source>
</evidence>
<reference evidence="2" key="1">
    <citation type="submission" date="2021-01" db="EMBL/GenBank/DDBJ databases">
        <authorList>
            <consortium name="Genoscope - CEA"/>
            <person name="William W."/>
        </authorList>
    </citation>
    <scope>NUCLEOTIDE SEQUENCE</scope>
</reference>
<name>A0A8S1SXY1_PAROT</name>
<dbReference type="PANTHER" id="PTHR12621:SF7">
    <property type="entry name" value="CYSTEINE AND HISTIDINE-RICH DOMAIN-CONTAINING PROTEIN 1"/>
    <property type="match status" value="1"/>
</dbReference>
<dbReference type="AlphaFoldDB" id="A0A8S1SXY1"/>
<feature type="transmembrane region" description="Helical" evidence="1">
    <location>
        <begin position="35"/>
        <end position="53"/>
    </location>
</feature>
<protein>
    <recommendedName>
        <fullName evidence="4">Transmembrane protein</fullName>
    </recommendedName>
</protein>
<keyword evidence="3" id="KW-1185">Reference proteome</keyword>
<evidence type="ECO:0000313" key="2">
    <source>
        <dbReference type="EMBL" id="CAD8145895.1"/>
    </source>
</evidence>
<dbReference type="Proteomes" id="UP000683925">
    <property type="component" value="Unassembled WGS sequence"/>
</dbReference>
<evidence type="ECO:0000256" key="1">
    <source>
        <dbReference type="SAM" id="Phobius"/>
    </source>
</evidence>
<evidence type="ECO:0000313" key="3">
    <source>
        <dbReference type="Proteomes" id="UP000683925"/>
    </source>
</evidence>
<keyword evidence="1" id="KW-0472">Membrane</keyword>
<sequence length="508" mass="59381">MHLLKNIDQFGVTYQQEIVKDEKEYKSVIGGMTSLLLYTLSFAYFIYKIFLWLNGDILPRVSSQRSSQSYAEVEFDYDPIMFQIAGMSENQNIDPFSKTENIITPYFSYIDDIVISQKQSFLDSAVSPAREGISSSVVPQNLTLILNQKGISDQTPKYQRQLMILFERCNSTEFSNCASQEKQDAFFKQPLNTFFITIQMRQFNTKKKEFEMITKQIYFILDEITVLYTQLLFQITESSTDTGFFLESIKKSKYISDFQTTSQQLPQNNFKRVFGNEYLATFLISIDSLGENQLIIYPKLGEILADVGSIMSTLMILKIIVIKINFKMQEDNLLFTIISYYFPEFKQIRIEKNILGQINNIEKNGKTIEDKTQFIKFYDQLKDLTKEKLTLTNILYEISRLQFIVQSMQSKQEIRQSHQVGIKLKFFDEFVSPQKVAIKSVEKSQDEKNEICPLQPKKPQETLEPQKQAEILQDEDYILFSKINHLKKWPYDIEQQVVGFYQANKVLH</sequence>
<comment type="caution">
    <text evidence="2">The sequence shown here is derived from an EMBL/GenBank/DDBJ whole genome shotgun (WGS) entry which is preliminary data.</text>
</comment>
<keyword evidence="1" id="KW-1133">Transmembrane helix</keyword>
<organism evidence="2 3">
    <name type="scientific">Paramecium octaurelia</name>
    <dbReference type="NCBI Taxonomy" id="43137"/>
    <lineage>
        <taxon>Eukaryota</taxon>
        <taxon>Sar</taxon>
        <taxon>Alveolata</taxon>
        <taxon>Ciliophora</taxon>
        <taxon>Intramacronucleata</taxon>
        <taxon>Oligohymenophorea</taxon>
        <taxon>Peniculida</taxon>
        <taxon>Parameciidae</taxon>
        <taxon>Paramecium</taxon>
    </lineage>
</organism>
<gene>
    <name evidence="2" type="ORF">POCTA_138.1.T0180025</name>
</gene>
<dbReference type="GO" id="GO:0008270">
    <property type="term" value="F:zinc ion binding"/>
    <property type="evidence" value="ECO:0007669"/>
    <property type="project" value="TreeGrafter"/>
</dbReference>